<dbReference type="EMBL" id="MLAA01000022">
    <property type="protein sequence ID" value="OOF69836.1"/>
    <property type="molecule type" value="Genomic_DNA"/>
</dbReference>
<evidence type="ECO:0000256" key="6">
    <source>
        <dbReference type="RuleBase" id="RU361154"/>
    </source>
</evidence>
<dbReference type="InterPro" id="IPR023232">
    <property type="entry name" value="Glyco_hydro_2_AS"/>
</dbReference>
<evidence type="ECO:0000313" key="10">
    <source>
        <dbReference type="EMBL" id="OOF69836.1"/>
    </source>
</evidence>
<reference evidence="10 11" key="1">
    <citation type="submission" date="2016-10" db="EMBL/GenBank/DDBJ databases">
        <title>Rodentibacter gen. nov. and new species.</title>
        <authorList>
            <person name="Christensen H."/>
        </authorList>
    </citation>
    <scope>NUCLEOTIDE SEQUENCE [LARGE SCALE GENOMIC DNA]</scope>
    <source>
        <strain evidence="10 11">1998236014</strain>
    </source>
</reference>
<evidence type="ECO:0000259" key="9">
    <source>
        <dbReference type="Pfam" id="PF02837"/>
    </source>
</evidence>
<dbReference type="Pfam" id="PF02837">
    <property type="entry name" value="Glyco_hydro_2_N"/>
    <property type="match status" value="1"/>
</dbReference>
<feature type="domain" description="Glycoside hydrolase family 2 immunoglobulin-like beta-sandwich" evidence="7">
    <location>
        <begin position="172"/>
        <end position="265"/>
    </location>
</feature>
<dbReference type="InterPro" id="IPR036156">
    <property type="entry name" value="Beta-gal/glucu_dom_sf"/>
</dbReference>
<dbReference type="InterPro" id="IPR008979">
    <property type="entry name" value="Galactose-bd-like_sf"/>
</dbReference>
<dbReference type="InterPro" id="IPR017853">
    <property type="entry name" value="GH"/>
</dbReference>
<dbReference type="EC" id="3.2.1.31" evidence="2"/>
<dbReference type="NCBIfam" id="NF007538">
    <property type="entry name" value="PRK10150.1"/>
    <property type="match status" value="1"/>
</dbReference>
<dbReference type="SUPFAM" id="SSF51445">
    <property type="entry name" value="(Trans)glycosidases"/>
    <property type="match status" value="1"/>
</dbReference>
<dbReference type="Gene3D" id="2.60.120.260">
    <property type="entry name" value="Galactose-binding domain-like"/>
    <property type="match status" value="1"/>
</dbReference>
<proteinExistence type="inferred from homology"/>
<evidence type="ECO:0000256" key="3">
    <source>
        <dbReference type="ARBA" id="ARBA00016205"/>
    </source>
</evidence>
<evidence type="ECO:0000259" key="8">
    <source>
        <dbReference type="Pfam" id="PF02836"/>
    </source>
</evidence>
<evidence type="ECO:0000256" key="4">
    <source>
        <dbReference type="ARBA" id="ARBA00022801"/>
    </source>
</evidence>
<accession>A0ABX3KXJ0</accession>
<dbReference type="InterPro" id="IPR006102">
    <property type="entry name" value="Ig-like_GH2"/>
</dbReference>
<keyword evidence="4 6" id="KW-0378">Hydrolase</keyword>
<sequence>MLYPIATETRQLIDLNGEWQFKFADQPNWQPIAVPASFNDQLILSKYKNYVGDFFYQTEFYVSQAMLKERIFIRFGAVTHFAEVWINGCKVGEHQGGFTPFEFEITSIVGFGKNTVTVKGNNILNNSTLPVGNYSEYQNEQGEIIRKMSENFDFFNYAGIHRPVKIWTKPQHYIEDIIITYQLKQTYAKVNTKLTLTGDWDKIEIRIIDESDCIVACSNGGTEQQLTIDNVIRWQPLNAYLYKMQVLLYQNNELIDCYTESFGMRTVEVKNNQFLINDKPFYFKGYGRHEDTHFNGRGLNNAANILDTNLMKWQGANSFRTSHYPYSEEMMRLADREGFVVIDETTAVGLMHNFGVSLINEGTSKKINTWHKYSTDKAHQQVIKELIQRDKNYACVVMWSIANEPSTAEEGAYEYFKPLFDLARECDPQKRPCCFVNIMLAPAGKDLAMELSDVICLNRYYGWYVNTADLAQAQKALEEELALWHELFPNKPIMFTEYGADTISGLHDMDFNTPFTEEFQLEYYKANHQVIDKLTYFIGEQVWNFADFQTKYDIFRVQGNKKGLFTRTREPKAAAHYFKERWNNIPDFGYKS</sequence>
<dbReference type="InterPro" id="IPR023230">
    <property type="entry name" value="Glyco_hydro_2_CS"/>
</dbReference>
<dbReference type="SUPFAM" id="SSF49785">
    <property type="entry name" value="Galactose-binding domain-like"/>
    <property type="match status" value="1"/>
</dbReference>
<dbReference type="SUPFAM" id="SSF49303">
    <property type="entry name" value="beta-Galactosidase/glucuronidase domain"/>
    <property type="match status" value="1"/>
</dbReference>
<keyword evidence="5 6" id="KW-0326">Glycosidase</keyword>
<evidence type="ECO:0000313" key="11">
    <source>
        <dbReference type="Proteomes" id="UP000188820"/>
    </source>
</evidence>
<dbReference type="Gene3D" id="3.20.20.80">
    <property type="entry name" value="Glycosidases"/>
    <property type="match status" value="1"/>
</dbReference>
<dbReference type="InterPro" id="IPR006103">
    <property type="entry name" value="Glyco_hydro_2_cat"/>
</dbReference>
<dbReference type="PANTHER" id="PTHR10066:SF67">
    <property type="entry name" value="BETA-GLUCURONIDASE"/>
    <property type="match status" value="1"/>
</dbReference>
<dbReference type="Gene3D" id="2.60.40.10">
    <property type="entry name" value="Immunoglobulins"/>
    <property type="match status" value="1"/>
</dbReference>
<dbReference type="RefSeq" id="WP_077463127.1">
    <property type="nucleotide sequence ID" value="NZ_MLAA01000022.1"/>
</dbReference>
<dbReference type="Pfam" id="PF02836">
    <property type="entry name" value="Glyco_hydro_2_C"/>
    <property type="match status" value="1"/>
</dbReference>
<dbReference type="PROSITE" id="PS00608">
    <property type="entry name" value="GLYCOSYL_HYDROL_F2_2"/>
    <property type="match status" value="1"/>
</dbReference>
<organism evidence="10 11">
    <name type="scientific">Rodentibacter caecimuris</name>
    <dbReference type="NCBI Taxonomy" id="1796644"/>
    <lineage>
        <taxon>Bacteria</taxon>
        <taxon>Pseudomonadati</taxon>
        <taxon>Pseudomonadota</taxon>
        <taxon>Gammaproteobacteria</taxon>
        <taxon>Pasteurellales</taxon>
        <taxon>Pasteurellaceae</taxon>
        <taxon>Rodentibacter</taxon>
    </lineage>
</organism>
<dbReference type="Proteomes" id="UP000188820">
    <property type="component" value="Unassembled WGS sequence"/>
</dbReference>
<protein>
    <recommendedName>
        <fullName evidence="3">Beta-glucuronidase</fullName>
        <ecNumber evidence="2">3.2.1.31</ecNumber>
    </recommendedName>
</protein>
<comment type="similarity">
    <text evidence="1 6">Belongs to the glycosyl hydrolase 2 family.</text>
</comment>
<dbReference type="InterPro" id="IPR013783">
    <property type="entry name" value="Ig-like_fold"/>
</dbReference>
<comment type="caution">
    <text evidence="10">The sequence shown here is derived from an EMBL/GenBank/DDBJ whole genome shotgun (WGS) entry which is preliminary data.</text>
</comment>
<evidence type="ECO:0000256" key="5">
    <source>
        <dbReference type="ARBA" id="ARBA00023295"/>
    </source>
</evidence>
<evidence type="ECO:0000259" key="7">
    <source>
        <dbReference type="Pfam" id="PF00703"/>
    </source>
</evidence>
<dbReference type="Pfam" id="PF00703">
    <property type="entry name" value="Glyco_hydro_2"/>
    <property type="match status" value="1"/>
</dbReference>
<dbReference type="InterPro" id="IPR006101">
    <property type="entry name" value="Glyco_hydro_2"/>
</dbReference>
<gene>
    <name evidence="10" type="ORF">BKG89_05210</name>
</gene>
<dbReference type="PRINTS" id="PR00132">
    <property type="entry name" value="GLHYDRLASE2"/>
</dbReference>
<dbReference type="PROSITE" id="PS00719">
    <property type="entry name" value="GLYCOSYL_HYDROL_F2_1"/>
    <property type="match status" value="1"/>
</dbReference>
<feature type="domain" description="Glycoside hydrolase family 2 catalytic" evidence="8">
    <location>
        <begin position="267"/>
        <end position="585"/>
    </location>
</feature>
<feature type="domain" description="Glycosyl hydrolases family 2 sugar binding" evidence="9">
    <location>
        <begin position="13"/>
        <end position="170"/>
    </location>
</feature>
<dbReference type="PANTHER" id="PTHR10066">
    <property type="entry name" value="BETA-GLUCURONIDASE"/>
    <property type="match status" value="1"/>
</dbReference>
<keyword evidence="11" id="KW-1185">Reference proteome</keyword>
<evidence type="ECO:0000256" key="2">
    <source>
        <dbReference type="ARBA" id="ARBA00012761"/>
    </source>
</evidence>
<evidence type="ECO:0000256" key="1">
    <source>
        <dbReference type="ARBA" id="ARBA00007401"/>
    </source>
</evidence>
<dbReference type="InterPro" id="IPR006104">
    <property type="entry name" value="Glyco_hydro_2_N"/>
</dbReference>
<name>A0ABX3KXJ0_9PAST</name>